<sequence length="78" mass="8939">MEILFWLLPPVVVTLVAMVWVSWLGREGRGEVDRDVAVRRLAEAMQREPKRPTPYAARTPVRDRSTGIAVRPSRRRAS</sequence>
<feature type="transmembrane region" description="Helical" evidence="2">
    <location>
        <begin position="6"/>
        <end position="24"/>
    </location>
</feature>
<evidence type="ECO:0000313" key="4">
    <source>
        <dbReference type="Proteomes" id="UP001501771"/>
    </source>
</evidence>
<proteinExistence type="predicted"/>
<dbReference type="EMBL" id="BAAAQR010000005">
    <property type="protein sequence ID" value="GAA2145640.1"/>
    <property type="molecule type" value="Genomic_DNA"/>
</dbReference>
<keyword evidence="4" id="KW-1185">Reference proteome</keyword>
<organism evidence="3 4">
    <name type="scientific">Nocardioides koreensis</name>
    <dbReference type="NCBI Taxonomy" id="433651"/>
    <lineage>
        <taxon>Bacteria</taxon>
        <taxon>Bacillati</taxon>
        <taxon>Actinomycetota</taxon>
        <taxon>Actinomycetes</taxon>
        <taxon>Propionibacteriales</taxon>
        <taxon>Nocardioidaceae</taxon>
        <taxon>Nocardioides</taxon>
    </lineage>
</organism>
<evidence type="ECO:0000256" key="1">
    <source>
        <dbReference type="SAM" id="MobiDB-lite"/>
    </source>
</evidence>
<comment type="caution">
    <text evidence="3">The sequence shown here is derived from an EMBL/GenBank/DDBJ whole genome shotgun (WGS) entry which is preliminary data.</text>
</comment>
<dbReference type="RefSeq" id="WP_344151114.1">
    <property type="nucleotide sequence ID" value="NZ_BAAAQR010000005.1"/>
</dbReference>
<gene>
    <name evidence="3" type="ORF">GCM10009844_20680</name>
</gene>
<protein>
    <submittedName>
        <fullName evidence="3">Uncharacterized protein</fullName>
    </submittedName>
</protein>
<accession>A0ABN2ZPR3</accession>
<feature type="region of interest" description="Disordered" evidence="1">
    <location>
        <begin position="45"/>
        <end position="78"/>
    </location>
</feature>
<name>A0ABN2ZPR3_9ACTN</name>
<keyword evidence="2" id="KW-0812">Transmembrane</keyword>
<reference evidence="3 4" key="1">
    <citation type="journal article" date="2019" name="Int. J. Syst. Evol. Microbiol.">
        <title>The Global Catalogue of Microorganisms (GCM) 10K type strain sequencing project: providing services to taxonomists for standard genome sequencing and annotation.</title>
        <authorList>
            <consortium name="The Broad Institute Genomics Platform"/>
            <consortium name="The Broad Institute Genome Sequencing Center for Infectious Disease"/>
            <person name="Wu L."/>
            <person name="Ma J."/>
        </authorList>
    </citation>
    <scope>NUCLEOTIDE SEQUENCE [LARGE SCALE GENOMIC DNA]</scope>
    <source>
        <strain evidence="3 4">JCM 16022</strain>
    </source>
</reference>
<dbReference type="Proteomes" id="UP001501771">
    <property type="component" value="Unassembled WGS sequence"/>
</dbReference>
<keyword evidence="2" id="KW-1133">Transmembrane helix</keyword>
<evidence type="ECO:0000313" key="3">
    <source>
        <dbReference type="EMBL" id="GAA2145640.1"/>
    </source>
</evidence>
<keyword evidence="2" id="KW-0472">Membrane</keyword>
<evidence type="ECO:0000256" key="2">
    <source>
        <dbReference type="SAM" id="Phobius"/>
    </source>
</evidence>